<evidence type="ECO:0000313" key="1">
    <source>
        <dbReference type="EMBL" id="KAI8432623.1"/>
    </source>
</evidence>
<keyword evidence="2" id="KW-1185">Reference proteome</keyword>
<evidence type="ECO:0000313" key="2">
    <source>
        <dbReference type="Proteomes" id="UP001064048"/>
    </source>
</evidence>
<name>A0ACC0K8S6_CHOFU</name>
<reference evidence="1 2" key="1">
    <citation type="journal article" date="2022" name="Genome Biol. Evol.">
        <title>The Spruce Budworm Genome: Reconstructing the Evolutionary History of Antifreeze Proteins.</title>
        <authorList>
            <person name="Beliveau C."/>
            <person name="Gagne P."/>
            <person name="Picq S."/>
            <person name="Vernygora O."/>
            <person name="Keeling C.I."/>
            <person name="Pinkney K."/>
            <person name="Doucet D."/>
            <person name="Wen F."/>
            <person name="Johnston J.S."/>
            <person name="Maaroufi H."/>
            <person name="Boyle B."/>
            <person name="Laroche J."/>
            <person name="Dewar K."/>
            <person name="Juretic N."/>
            <person name="Blackburn G."/>
            <person name="Nisole A."/>
            <person name="Brunet B."/>
            <person name="Brandao M."/>
            <person name="Lumley L."/>
            <person name="Duan J."/>
            <person name="Quan G."/>
            <person name="Lucarotti C.J."/>
            <person name="Roe A.D."/>
            <person name="Sperling F.A.H."/>
            <person name="Levesque R.C."/>
            <person name="Cusson M."/>
        </authorList>
    </citation>
    <scope>NUCLEOTIDE SEQUENCE [LARGE SCALE GENOMIC DNA]</scope>
    <source>
        <strain evidence="1">Glfc:IPQL:Cfum</strain>
    </source>
</reference>
<dbReference type="EMBL" id="CM046124">
    <property type="protein sequence ID" value="KAI8432623.1"/>
    <property type="molecule type" value="Genomic_DNA"/>
</dbReference>
<accession>A0ACC0K8S6</accession>
<dbReference type="Proteomes" id="UP001064048">
    <property type="component" value="Chromosome 24"/>
</dbReference>
<proteinExistence type="predicted"/>
<comment type="caution">
    <text evidence="1">The sequence shown here is derived from an EMBL/GenBank/DDBJ whole genome shotgun (WGS) entry which is preliminary data.</text>
</comment>
<organism evidence="1 2">
    <name type="scientific">Choristoneura fumiferana</name>
    <name type="common">Spruce budworm moth</name>
    <name type="synonym">Archips fumiferana</name>
    <dbReference type="NCBI Taxonomy" id="7141"/>
    <lineage>
        <taxon>Eukaryota</taxon>
        <taxon>Metazoa</taxon>
        <taxon>Ecdysozoa</taxon>
        <taxon>Arthropoda</taxon>
        <taxon>Hexapoda</taxon>
        <taxon>Insecta</taxon>
        <taxon>Pterygota</taxon>
        <taxon>Neoptera</taxon>
        <taxon>Endopterygota</taxon>
        <taxon>Lepidoptera</taxon>
        <taxon>Glossata</taxon>
        <taxon>Ditrysia</taxon>
        <taxon>Tortricoidea</taxon>
        <taxon>Tortricidae</taxon>
        <taxon>Tortricinae</taxon>
        <taxon>Choristoneura</taxon>
    </lineage>
</organism>
<sequence>MDEEDDNTFSASCDKNSTPKKRKIKQHQETKMHKCKTEAKKTSGVLDKFLTPTTRSEIEVSDREKITAAELALTYHTSDASNKKNIKLFPLVVQYFTAKNGIENKLIDFYENSNESADGMFQAIQESMALYQLPFHKISGLSADNTNSNFGVNHSLFTNMKELIPDLIKGNCHAHIVHNCMRHSMNFLSYDIENLSEEKI</sequence>
<gene>
    <name evidence="1" type="ORF">MSG28_013609</name>
</gene>
<protein>
    <submittedName>
        <fullName evidence="1">Uncharacterized protein</fullName>
    </submittedName>
</protein>